<evidence type="ECO:0000256" key="1">
    <source>
        <dbReference type="ARBA" id="ARBA00006987"/>
    </source>
</evidence>
<keyword evidence="4" id="KW-1185">Reference proteome</keyword>
<keyword evidence="2" id="KW-0732">Signal</keyword>
<accession>A0A239M0H8</accession>
<evidence type="ECO:0000313" key="3">
    <source>
        <dbReference type="EMBL" id="SNT36125.1"/>
    </source>
</evidence>
<dbReference type="Pfam" id="PF03401">
    <property type="entry name" value="TctC"/>
    <property type="match status" value="1"/>
</dbReference>
<evidence type="ECO:0000313" key="4">
    <source>
        <dbReference type="Proteomes" id="UP000198284"/>
    </source>
</evidence>
<dbReference type="EMBL" id="FZOT01000029">
    <property type="protein sequence ID" value="SNT36125.1"/>
    <property type="molecule type" value="Genomic_DNA"/>
</dbReference>
<dbReference type="PANTHER" id="PTHR42928">
    <property type="entry name" value="TRICARBOXYLATE-BINDING PROTEIN"/>
    <property type="match status" value="1"/>
</dbReference>
<proteinExistence type="inferred from homology"/>
<dbReference type="PANTHER" id="PTHR42928:SF5">
    <property type="entry name" value="BLR1237 PROTEIN"/>
    <property type="match status" value="1"/>
</dbReference>
<evidence type="ECO:0000256" key="2">
    <source>
        <dbReference type="SAM" id="SignalP"/>
    </source>
</evidence>
<name>A0A239M0H8_9BURK</name>
<dbReference type="InterPro" id="IPR042100">
    <property type="entry name" value="Bug_dom1"/>
</dbReference>
<dbReference type="SUPFAM" id="SSF53850">
    <property type="entry name" value="Periplasmic binding protein-like II"/>
    <property type="match status" value="1"/>
</dbReference>
<organism evidence="3 4">
    <name type="scientific">Noviherbaspirillum humi</name>
    <dbReference type="NCBI Taxonomy" id="1688639"/>
    <lineage>
        <taxon>Bacteria</taxon>
        <taxon>Pseudomonadati</taxon>
        <taxon>Pseudomonadota</taxon>
        <taxon>Betaproteobacteria</taxon>
        <taxon>Burkholderiales</taxon>
        <taxon>Oxalobacteraceae</taxon>
        <taxon>Noviherbaspirillum</taxon>
    </lineage>
</organism>
<feature type="chain" id="PRO_5012715075" evidence="2">
    <location>
        <begin position="24"/>
        <end position="325"/>
    </location>
</feature>
<dbReference type="Gene3D" id="3.40.190.150">
    <property type="entry name" value="Bordetella uptake gene, domain 1"/>
    <property type="match status" value="1"/>
</dbReference>
<dbReference type="OrthoDB" id="9126050at2"/>
<comment type="similarity">
    <text evidence="1">Belongs to the UPF0065 (bug) family.</text>
</comment>
<protein>
    <submittedName>
        <fullName evidence="3">Tripartite-type tricarboxylate transporter, receptor component TctC</fullName>
    </submittedName>
</protein>
<dbReference type="Proteomes" id="UP000198284">
    <property type="component" value="Unassembled WGS sequence"/>
</dbReference>
<dbReference type="Gene3D" id="3.40.190.10">
    <property type="entry name" value="Periplasmic binding protein-like II"/>
    <property type="match status" value="1"/>
</dbReference>
<sequence length="325" mass="34196">MKTIRLLGAAALALSLFSTLAFASGVTPWPSRPLTILVPFSAGGTVDIVARSIGQKLGAELGQNVIIENRTGAGGTIATAMLAHAHADGYTLMMTHMGLAFNDALYQKPGYDTRRDILPVAYLGATPNVLVTSNSLPARTVDDFIRLAKAKPGALSYGSGGIGSAGHLPMAVLESTTGAQMVHVPYRGAAPAMTDLMSGQIQAMLQTIPAVMPFIQSGKVRAIATSGKTRSPALPNVPTLQEAGIKGFNYAPWYGLFAPAQTPEPVVARLHAAVNKVLADPEIAAKLGQQGLEVQPRSRAEFAEMVSQDITRWGGLIRTMRLQAE</sequence>
<gene>
    <name evidence="3" type="ORF">SAMN06265795_12912</name>
</gene>
<keyword evidence="3" id="KW-0675">Receptor</keyword>
<dbReference type="AlphaFoldDB" id="A0A239M0H8"/>
<dbReference type="RefSeq" id="WP_089401748.1">
    <property type="nucleotide sequence ID" value="NZ_FZOT01000029.1"/>
</dbReference>
<dbReference type="InterPro" id="IPR005064">
    <property type="entry name" value="BUG"/>
</dbReference>
<feature type="signal peptide" evidence="2">
    <location>
        <begin position="1"/>
        <end position="23"/>
    </location>
</feature>
<dbReference type="CDD" id="cd13578">
    <property type="entry name" value="PBP2_Bug27"/>
    <property type="match status" value="1"/>
</dbReference>
<reference evidence="3 4" key="1">
    <citation type="submission" date="2017-06" db="EMBL/GenBank/DDBJ databases">
        <authorList>
            <person name="Kim H.J."/>
            <person name="Triplett B.A."/>
        </authorList>
    </citation>
    <scope>NUCLEOTIDE SEQUENCE [LARGE SCALE GENOMIC DNA]</scope>
    <source>
        <strain evidence="3 4">U15</strain>
    </source>
</reference>
<dbReference type="PIRSF" id="PIRSF017082">
    <property type="entry name" value="YflP"/>
    <property type="match status" value="1"/>
</dbReference>